<feature type="region of interest" description="Disordered" evidence="2">
    <location>
        <begin position="23"/>
        <end position="49"/>
    </location>
</feature>
<dbReference type="PANTHER" id="PTHR11461">
    <property type="entry name" value="SERINE PROTEASE INHIBITOR, SERPIN"/>
    <property type="match status" value="1"/>
</dbReference>
<dbReference type="InterPro" id="IPR023796">
    <property type="entry name" value="Serpin_dom"/>
</dbReference>
<dbReference type="InterPro" id="IPR036186">
    <property type="entry name" value="Serpin_sf"/>
</dbReference>
<dbReference type="GO" id="GO:0005615">
    <property type="term" value="C:extracellular space"/>
    <property type="evidence" value="ECO:0007669"/>
    <property type="project" value="InterPro"/>
</dbReference>
<keyword evidence="5" id="KW-0418">Kinase</keyword>
<dbReference type="eggNOG" id="COG4826">
    <property type="taxonomic scope" value="Bacteria"/>
</dbReference>
<dbReference type="PROSITE" id="PS00284">
    <property type="entry name" value="SERPIN"/>
    <property type="match status" value="1"/>
</dbReference>
<keyword evidence="5" id="KW-0723">Serine/threonine-protein kinase</keyword>
<dbReference type="AlphaFoldDB" id="A0A059FES4"/>
<proteinExistence type="inferred from homology"/>
<evidence type="ECO:0000256" key="3">
    <source>
        <dbReference type="SAM" id="SignalP"/>
    </source>
</evidence>
<keyword evidence="6" id="KW-1185">Reference proteome</keyword>
<evidence type="ECO:0000256" key="2">
    <source>
        <dbReference type="SAM" id="MobiDB-lite"/>
    </source>
</evidence>
<dbReference type="CDD" id="cd19590">
    <property type="entry name" value="serpin_thermopin-like"/>
    <property type="match status" value="1"/>
</dbReference>
<keyword evidence="3" id="KW-0732">Signal</keyword>
<dbReference type="InterPro" id="IPR042178">
    <property type="entry name" value="Serpin_sf_1"/>
</dbReference>
<gene>
    <name evidence="5" type="ORF">HJA_06947</name>
</gene>
<evidence type="ECO:0000256" key="1">
    <source>
        <dbReference type="RuleBase" id="RU000411"/>
    </source>
</evidence>
<dbReference type="PANTHER" id="PTHR11461:SF211">
    <property type="entry name" value="GH10112P-RELATED"/>
    <property type="match status" value="1"/>
</dbReference>
<dbReference type="Pfam" id="PF00079">
    <property type="entry name" value="Serpin"/>
    <property type="match status" value="1"/>
</dbReference>
<organism evidence="5 6">
    <name type="scientific">Hyphomonas jannaschiana VP2</name>
    <dbReference type="NCBI Taxonomy" id="1280952"/>
    <lineage>
        <taxon>Bacteria</taxon>
        <taxon>Pseudomonadati</taxon>
        <taxon>Pseudomonadota</taxon>
        <taxon>Alphaproteobacteria</taxon>
        <taxon>Hyphomonadales</taxon>
        <taxon>Hyphomonadaceae</taxon>
        <taxon>Hyphomonas</taxon>
    </lineage>
</organism>
<evidence type="ECO:0000259" key="4">
    <source>
        <dbReference type="SMART" id="SM00093"/>
    </source>
</evidence>
<dbReference type="PROSITE" id="PS51257">
    <property type="entry name" value="PROKAR_LIPOPROTEIN"/>
    <property type="match status" value="1"/>
</dbReference>
<keyword evidence="5" id="KW-0808">Transferase</keyword>
<feature type="compositionally biased region" description="Low complexity" evidence="2">
    <location>
        <begin position="29"/>
        <end position="44"/>
    </location>
</feature>
<dbReference type="PATRIC" id="fig|1280952.3.peg.1380"/>
<dbReference type="GO" id="GO:0004674">
    <property type="term" value="F:protein serine/threonine kinase activity"/>
    <property type="evidence" value="ECO:0007669"/>
    <property type="project" value="UniProtKB-KW"/>
</dbReference>
<dbReference type="GO" id="GO:0004867">
    <property type="term" value="F:serine-type endopeptidase inhibitor activity"/>
    <property type="evidence" value="ECO:0007669"/>
    <property type="project" value="InterPro"/>
</dbReference>
<protein>
    <submittedName>
        <fullName evidence="5">Non-specific serine/threonine protein kinase</fullName>
    </submittedName>
</protein>
<comment type="caution">
    <text evidence="5">The sequence shown here is derived from an EMBL/GenBank/DDBJ whole genome shotgun (WGS) entry which is preliminary data.</text>
</comment>
<dbReference type="EMBL" id="ARYJ01000004">
    <property type="protein sequence ID" value="KCZ89013.1"/>
    <property type="molecule type" value="Genomic_DNA"/>
</dbReference>
<dbReference type="InterPro" id="IPR023795">
    <property type="entry name" value="Serpin_CS"/>
</dbReference>
<comment type="similarity">
    <text evidence="1">Belongs to the serpin family.</text>
</comment>
<name>A0A059FES4_9PROT</name>
<sequence length="459" mass="48889">MRRLIVPAFTVFAALGACQQPSPVDLPETPATQAPGTTPAQASPSDKDNLVDPVVTIPKKEVQPVPIAVTTLDATAPLAEGNNLFGWSLYEQLEDKPGNIFVSPASVSGAFALLYPGAAGETATQIGGVFGFDGVPAENFAGAQNTLNGAVTADTDQTKLTVANAVWLREGSTLQAPYRQTVEDIMKAKVALVDFTQPAAAAKLINTWVEDHTNDKIHDLIPPGAIRPGQTELILTNAVWFKADWKSPFKAEATQDGTFYAPSGEITAKLMSQTLKKARYLSRDGYAALNLDYAGDDYALTVILPETQDGLTDVTSAMTAEDFTTLLTDMDSASERRVHVVLPKVSIEANYELNDPLIALGLGDAFSGAADFSGLIEGAGPGDLAISKVLQKTFLDIDEKGTEAAAATAIMMERTAIFIPDEEPVEFRADHPFLIALRHKPTGTVMFMGRVEAPPPAEE</sequence>
<dbReference type="SMART" id="SM00093">
    <property type="entry name" value="SERPIN"/>
    <property type="match status" value="1"/>
</dbReference>
<feature type="domain" description="Serpin" evidence="4">
    <location>
        <begin position="87"/>
        <end position="454"/>
    </location>
</feature>
<dbReference type="Gene3D" id="3.30.497.10">
    <property type="entry name" value="Antithrombin, subunit I, domain 2"/>
    <property type="match status" value="1"/>
</dbReference>
<dbReference type="STRING" id="1280952.HJA_06947"/>
<feature type="chain" id="PRO_5001572824" evidence="3">
    <location>
        <begin position="20"/>
        <end position="459"/>
    </location>
</feature>
<dbReference type="RefSeq" id="WP_035580070.1">
    <property type="nucleotide sequence ID" value="NZ_ARYJ01000004.1"/>
</dbReference>
<dbReference type="Proteomes" id="UP000024816">
    <property type="component" value="Unassembled WGS sequence"/>
</dbReference>
<dbReference type="InterPro" id="IPR000215">
    <property type="entry name" value="Serpin_fam"/>
</dbReference>
<evidence type="ECO:0000313" key="6">
    <source>
        <dbReference type="Proteomes" id="UP000024816"/>
    </source>
</evidence>
<dbReference type="SUPFAM" id="SSF56574">
    <property type="entry name" value="Serpins"/>
    <property type="match status" value="1"/>
</dbReference>
<dbReference type="InterPro" id="IPR042185">
    <property type="entry name" value="Serpin_sf_2"/>
</dbReference>
<dbReference type="Gene3D" id="2.30.39.10">
    <property type="entry name" value="Alpha-1-antitrypsin, domain 1"/>
    <property type="match status" value="1"/>
</dbReference>
<accession>A0A059FES4</accession>
<evidence type="ECO:0000313" key="5">
    <source>
        <dbReference type="EMBL" id="KCZ89013.1"/>
    </source>
</evidence>
<feature type="signal peptide" evidence="3">
    <location>
        <begin position="1"/>
        <end position="19"/>
    </location>
</feature>
<reference evidence="5 6" key="1">
    <citation type="journal article" date="2014" name="Antonie Van Leeuwenhoek">
        <title>Hyphomonas beringensis sp. nov. and Hyphomonas chukchiensis sp. nov., isolated from surface seawater of the Bering Sea and Chukchi Sea.</title>
        <authorList>
            <person name="Li C."/>
            <person name="Lai Q."/>
            <person name="Li G."/>
            <person name="Dong C."/>
            <person name="Wang J."/>
            <person name="Liao Y."/>
            <person name="Shao Z."/>
        </authorList>
    </citation>
    <scope>NUCLEOTIDE SEQUENCE [LARGE SCALE GENOMIC DNA]</scope>
    <source>
        <strain evidence="5 6">VP2</strain>
    </source>
</reference>